<dbReference type="PANTHER" id="PTHR35864:SF1">
    <property type="entry name" value="ZINC METALLOPROTEASE YWHC-RELATED"/>
    <property type="match status" value="1"/>
</dbReference>
<keyword evidence="7" id="KW-0479">Metal-binding</keyword>
<dbReference type="GO" id="GO:0005886">
    <property type="term" value="C:plasma membrane"/>
    <property type="evidence" value="ECO:0007669"/>
    <property type="project" value="UniProtKB-SubCell"/>
</dbReference>
<comment type="cofactor">
    <cofactor evidence="1">
        <name>Zn(2+)</name>
        <dbReference type="ChEBI" id="CHEBI:29105"/>
    </cofactor>
</comment>
<accession>A0A9W6SKF2</accession>
<keyword evidence="10 13" id="KW-1133">Transmembrane helix</keyword>
<evidence type="ECO:0000256" key="9">
    <source>
        <dbReference type="ARBA" id="ARBA00022833"/>
    </source>
</evidence>
<protein>
    <submittedName>
        <fullName evidence="14">Site-2 protease family protein</fullName>
    </submittedName>
</protein>
<keyword evidence="11" id="KW-0482">Metalloprotease</keyword>
<evidence type="ECO:0000256" key="5">
    <source>
        <dbReference type="ARBA" id="ARBA00022670"/>
    </source>
</evidence>
<feature type="transmembrane region" description="Helical" evidence="13">
    <location>
        <begin position="198"/>
        <end position="219"/>
    </location>
</feature>
<evidence type="ECO:0000313" key="14">
    <source>
        <dbReference type="EMBL" id="GLZ77289.1"/>
    </source>
</evidence>
<feature type="transmembrane region" description="Helical" evidence="13">
    <location>
        <begin position="84"/>
        <end position="112"/>
    </location>
</feature>
<reference evidence="14" key="1">
    <citation type="submission" date="2023-03" db="EMBL/GenBank/DDBJ databases">
        <title>Actinorhabdospora filicis NBRC 111898.</title>
        <authorList>
            <person name="Ichikawa N."/>
            <person name="Sato H."/>
            <person name="Tonouchi N."/>
        </authorList>
    </citation>
    <scope>NUCLEOTIDE SEQUENCE</scope>
    <source>
        <strain evidence="14">NBRC 111898</strain>
    </source>
</reference>
<keyword evidence="8" id="KW-0378">Hydrolase</keyword>
<comment type="subcellular location">
    <subcellularLocation>
        <location evidence="2">Cell membrane</location>
        <topology evidence="2">Multi-pass membrane protein</topology>
    </subcellularLocation>
</comment>
<sequence length="251" mass="27360">MDHTHRRPSWIFLTVLAVFLATGGVLWASDGVDIGTRMLVFLFVVAGWVVSLCLHEFGHALTAYKGGDWTIPEKGYLTLNPLKYTNALLSIVLPLVFVVLGGIGLPGGAVWVQRGLLRSKKIDSLVSAMGPLSNAVFAVALAVTAANWSTEHAVFFSAIAYLAMLQVTATVLNLLPVPGLDGFGILEPWLPREWSRNAAKIAPFGMLAVFVLLFHPVINGLFFDFVYWLLELLGVPLQLVGLGGGLFRFWR</sequence>
<evidence type="ECO:0000256" key="1">
    <source>
        <dbReference type="ARBA" id="ARBA00001947"/>
    </source>
</evidence>
<feature type="transmembrane region" description="Helical" evidence="13">
    <location>
        <begin position="225"/>
        <end position="250"/>
    </location>
</feature>
<keyword evidence="9" id="KW-0862">Zinc</keyword>
<evidence type="ECO:0000256" key="6">
    <source>
        <dbReference type="ARBA" id="ARBA00022692"/>
    </source>
</evidence>
<dbReference type="CDD" id="cd06158">
    <property type="entry name" value="S2P-M50_like_1"/>
    <property type="match status" value="1"/>
</dbReference>
<dbReference type="GO" id="GO:0006508">
    <property type="term" value="P:proteolysis"/>
    <property type="evidence" value="ECO:0007669"/>
    <property type="project" value="UniProtKB-KW"/>
</dbReference>
<dbReference type="InterPro" id="IPR052348">
    <property type="entry name" value="Metallopeptidase_M50B"/>
</dbReference>
<feature type="transmembrane region" description="Helical" evidence="13">
    <location>
        <begin position="124"/>
        <end position="148"/>
    </location>
</feature>
<evidence type="ECO:0000256" key="2">
    <source>
        <dbReference type="ARBA" id="ARBA00004651"/>
    </source>
</evidence>
<evidence type="ECO:0000256" key="3">
    <source>
        <dbReference type="ARBA" id="ARBA00007931"/>
    </source>
</evidence>
<evidence type="ECO:0000256" key="8">
    <source>
        <dbReference type="ARBA" id="ARBA00022801"/>
    </source>
</evidence>
<gene>
    <name evidence="14" type="ORF">Afil01_20960</name>
</gene>
<evidence type="ECO:0000313" key="15">
    <source>
        <dbReference type="Proteomes" id="UP001165079"/>
    </source>
</evidence>
<organism evidence="14 15">
    <name type="scientific">Actinorhabdospora filicis</name>
    <dbReference type="NCBI Taxonomy" id="1785913"/>
    <lineage>
        <taxon>Bacteria</taxon>
        <taxon>Bacillati</taxon>
        <taxon>Actinomycetota</taxon>
        <taxon>Actinomycetes</taxon>
        <taxon>Micromonosporales</taxon>
        <taxon>Micromonosporaceae</taxon>
        <taxon>Actinorhabdospora</taxon>
    </lineage>
</organism>
<dbReference type="InterPro" id="IPR044537">
    <property type="entry name" value="Rip2-like"/>
</dbReference>
<evidence type="ECO:0000256" key="10">
    <source>
        <dbReference type="ARBA" id="ARBA00022989"/>
    </source>
</evidence>
<dbReference type="AlphaFoldDB" id="A0A9W6SKF2"/>
<dbReference type="EMBL" id="BSTX01000001">
    <property type="protein sequence ID" value="GLZ77289.1"/>
    <property type="molecule type" value="Genomic_DNA"/>
</dbReference>
<dbReference type="GO" id="GO:0046872">
    <property type="term" value="F:metal ion binding"/>
    <property type="evidence" value="ECO:0007669"/>
    <property type="project" value="UniProtKB-KW"/>
</dbReference>
<evidence type="ECO:0000256" key="13">
    <source>
        <dbReference type="SAM" id="Phobius"/>
    </source>
</evidence>
<name>A0A9W6SKF2_9ACTN</name>
<dbReference type="RefSeq" id="WP_285662416.1">
    <property type="nucleotide sequence ID" value="NZ_BSTX01000001.1"/>
</dbReference>
<keyword evidence="6 13" id="KW-0812">Transmembrane</keyword>
<dbReference type="PANTHER" id="PTHR35864">
    <property type="entry name" value="ZINC METALLOPROTEASE MJ0611-RELATED"/>
    <property type="match status" value="1"/>
</dbReference>
<proteinExistence type="inferred from homology"/>
<feature type="transmembrane region" description="Helical" evidence="13">
    <location>
        <begin position="40"/>
        <end position="64"/>
    </location>
</feature>
<feature type="transmembrane region" description="Helical" evidence="13">
    <location>
        <begin position="154"/>
        <end position="177"/>
    </location>
</feature>
<comment type="similarity">
    <text evidence="3">Belongs to the peptidase M50B family.</text>
</comment>
<keyword evidence="12 13" id="KW-0472">Membrane</keyword>
<keyword evidence="4" id="KW-1003">Cell membrane</keyword>
<evidence type="ECO:0000256" key="7">
    <source>
        <dbReference type="ARBA" id="ARBA00022723"/>
    </source>
</evidence>
<feature type="transmembrane region" description="Helical" evidence="13">
    <location>
        <begin position="12"/>
        <end position="28"/>
    </location>
</feature>
<evidence type="ECO:0000256" key="4">
    <source>
        <dbReference type="ARBA" id="ARBA00022475"/>
    </source>
</evidence>
<dbReference type="Proteomes" id="UP001165079">
    <property type="component" value="Unassembled WGS sequence"/>
</dbReference>
<comment type="caution">
    <text evidence="14">The sequence shown here is derived from an EMBL/GenBank/DDBJ whole genome shotgun (WGS) entry which is preliminary data.</text>
</comment>
<dbReference type="GO" id="GO:0008237">
    <property type="term" value="F:metallopeptidase activity"/>
    <property type="evidence" value="ECO:0007669"/>
    <property type="project" value="UniProtKB-KW"/>
</dbReference>
<keyword evidence="5 14" id="KW-0645">Protease</keyword>
<keyword evidence="15" id="KW-1185">Reference proteome</keyword>
<evidence type="ECO:0000256" key="12">
    <source>
        <dbReference type="ARBA" id="ARBA00023136"/>
    </source>
</evidence>
<evidence type="ECO:0000256" key="11">
    <source>
        <dbReference type="ARBA" id="ARBA00023049"/>
    </source>
</evidence>